<feature type="compositionally biased region" description="Low complexity" evidence="1">
    <location>
        <begin position="22"/>
        <end position="33"/>
    </location>
</feature>
<sequence>MEPQPNESIKQSQNGAFLSQQSHSTKSSPPGSSAECSDCPPLATSRYSWPRSALSTNSGANAFTFTRNTCAFPGWPTGPSLTSPERGAFISDMDLSPDEPILREAPEPPRPLAPKLNPLPPKRLEKPRLGKRKPQKLLAPIYESSEVPD</sequence>
<keyword evidence="3" id="KW-1185">Reference proteome</keyword>
<evidence type="ECO:0000313" key="2">
    <source>
        <dbReference type="EMBL" id="KAF1963457.1"/>
    </source>
</evidence>
<feature type="compositionally biased region" description="Pro residues" evidence="1">
    <location>
        <begin position="108"/>
        <end position="121"/>
    </location>
</feature>
<gene>
    <name evidence="2" type="ORF">CC80DRAFT_6082</name>
</gene>
<organism evidence="2 3">
    <name type="scientific">Byssothecium circinans</name>
    <dbReference type="NCBI Taxonomy" id="147558"/>
    <lineage>
        <taxon>Eukaryota</taxon>
        <taxon>Fungi</taxon>
        <taxon>Dikarya</taxon>
        <taxon>Ascomycota</taxon>
        <taxon>Pezizomycotina</taxon>
        <taxon>Dothideomycetes</taxon>
        <taxon>Pleosporomycetidae</taxon>
        <taxon>Pleosporales</taxon>
        <taxon>Massarineae</taxon>
        <taxon>Massarinaceae</taxon>
        <taxon>Byssothecium</taxon>
    </lineage>
</organism>
<feature type="region of interest" description="Disordered" evidence="1">
    <location>
        <begin position="76"/>
        <end position="149"/>
    </location>
</feature>
<name>A0A6A5UQU8_9PLEO</name>
<dbReference type="OrthoDB" id="5294241at2759"/>
<feature type="region of interest" description="Disordered" evidence="1">
    <location>
        <begin position="1"/>
        <end position="41"/>
    </location>
</feature>
<proteinExistence type="predicted"/>
<accession>A0A6A5UQU8</accession>
<feature type="compositionally biased region" description="Polar residues" evidence="1">
    <location>
        <begin position="1"/>
        <end position="21"/>
    </location>
</feature>
<reference evidence="2" key="1">
    <citation type="journal article" date="2020" name="Stud. Mycol.">
        <title>101 Dothideomycetes genomes: a test case for predicting lifestyles and emergence of pathogens.</title>
        <authorList>
            <person name="Haridas S."/>
            <person name="Albert R."/>
            <person name="Binder M."/>
            <person name="Bloem J."/>
            <person name="Labutti K."/>
            <person name="Salamov A."/>
            <person name="Andreopoulos B."/>
            <person name="Baker S."/>
            <person name="Barry K."/>
            <person name="Bills G."/>
            <person name="Bluhm B."/>
            <person name="Cannon C."/>
            <person name="Castanera R."/>
            <person name="Culley D."/>
            <person name="Daum C."/>
            <person name="Ezra D."/>
            <person name="Gonzalez J."/>
            <person name="Henrissat B."/>
            <person name="Kuo A."/>
            <person name="Liang C."/>
            <person name="Lipzen A."/>
            <person name="Lutzoni F."/>
            <person name="Magnuson J."/>
            <person name="Mondo S."/>
            <person name="Nolan M."/>
            <person name="Ohm R."/>
            <person name="Pangilinan J."/>
            <person name="Park H.-J."/>
            <person name="Ramirez L."/>
            <person name="Alfaro M."/>
            <person name="Sun H."/>
            <person name="Tritt A."/>
            <person name="Yoshinaga Y."/>
            <person name="Zwiers L.-H."/>
            <person name="Turgeon B."/>
            <person name="Goodwin S."/>
            <person name="Spatafora J."/>
            <person name="Crous P."/>
            <person name="Grigoriev I."/>
        </authorList>
    </citation>
    <scope>NUCLEOTIDE SEQUENCE</scope>
    <source>
        <strain evidence="2">CBS 675.92</strain>
    </source>
</reference>
<dbReference type="EMBL" id="ML976977">
    <property type="protein sequence ID" value="KAF1963457.1"/>
    <property type="molecule type" value="Genomic_DNA"/>
</dbReference>
<dbReference type="Proteomes" id="UP000800035">
    <property type="component" value="Unassembled WGS sequence"/>
</dbReference>
<dbReference type="AlphaFoldDB" id="A0A6A5UQU8"/>
<evidence type="ECO:0000313" key="3">
    <source>
        <dbReference type="Proteomes" id="UP000800035"/>
    </source>
</evidence>
<evidence type="ECO:0000256" key="1">
    <source>
        <dbReference type="SAM" id="MobiDB-lite"/>
    </source>
</evidence>
<protein>
    <submittedName>
        <fullName evidence="2">Uncharacterized protein</fullName>
    </submittedName>
</protein>